<proteinExistence type="predicted"/>
<sequence length="304" mass="33804">MRESVRFRFLQSLVAAVLFGISLTAGAESFRDAPEAFPQSRLQLTKPIESSGHLVLFSPIREVRNEIRSKVLARLPVNGEGLLYEVNRDASRQDARNHYLERLQARGAQLLFECSGIDCGRSNVWANQVFEQAKLLGRDTEQDYFVVAVLDEQGRQWLTSVYTVTRGNLREYVWVEHLNVTDGAAIPGFKAGNGRVQGPVIVPWQGGLTYRFEFTAGDRRQLLAWSEHAKAEVILVAFSELANGEGFEDAVDRSKQAGDSFAELLGKIGVSRSKIQVLPVGPAVQPITPDRSGNRIEVVVIKRP</sequence>
<gene>
    <name evidence="1" type="ORF">DOQ08_00883</name>
</gene>
<reference evidence="1 2" key="1">
    <citation type="submission" date="2018-08" db="EMBL/GenBank/DDBJ databases">
        <title>Whole Genome Sequence of the Moderate Halophilic Marine Bacterium Marinobacter litoralis Sw-45.</title>
        <authorList>
            <person name="Musa H."/>
        </authorList>
    </citation>
    <scope>NUCLEOTIDE SEQUENCE [LARGE SCALE GENOMIC DNA]</scope>
    <source>
        <strain evidence="1 2">Sw-45</strain>
    </source>
</reference>
<dbReference type="InterPro" id="IPR032608">
    <property type="entry name" value="DUF4892"/>
</dbReference>
<dbReference type="OrthoDB" id="5741786at2"/>
<dbReference type="AlphaFoldDB" id="A0A3M2RLP9"/>
<evidence type="ECO:0000313" key="2">
    <source>
        <dbReference type="Proteomes" id="UP000265903"/>
    </source>
</evidence>
<protein>
    <recommendedName>
        <fullName evidence="3">DUF4892 domain-containing protein</fullName>
    </recommendedName>
</protein>
<dbReference type="Proteomes" id="UP000265903">
    <property type="component" value="Unassembled WGS sequence"/>
</dbReference>
<dbReference type="RefSeq" id="WP_114333657.1">
    <property type="nucleotide sequence ID" value="NZ_QMDL01000001.1"/>
</dbReference>
<comment type="caution">
    <text evidence="1">The sequence shown here is derived from an EMBL/GenBank/DDBJ whole genome shotgun (WGS) entry which is preliminary data.</text>
</comment>
<dbReference type="Pfam" id="PF16234">
    <property type="entry name" value="DUF4892"/>
    <property type="match status" value="1"/>
</dbReference>
<accession>A0A3M2RLP9</accession>
<dbReference type="EMBL" id="QMDL01000001">
    <property type="protein sequence ID" value="RMJ06198.1"/>
    <property type="molecule type" value="Genomic_DNA"/>
</dbReference>
<organism evidence="1 2">
    <name type="scientific">Marinobacter litoralis</name>
    <dbReference type="NCBI Taxonomy" id="187981"/>
    <lineage>
        <taxon>Bacteria</taxon>
        <taxon>Pseudomonadati</taxon>
        <taxon>Pseudomonadota</taxon>
        <taxon>Gammaproteobacteria</taxon>
        <taxon>Pseudomonadales</taxon>
        <taxon>Marinobacteraceae</taxon>
        <taxon>Marinobacter</taxon>
    </lineage>
</organism>
<keyword evidence="2" id="KW-1185">Reference proteome</keyword>
<name>A0A3M2RLP9_9GAMM</name>
<evidence type="ECO:0008006" key="3">
    <source>
        <dbReference type="Google" id="ProtNLM"/>
    </source>
</evidence>
<evidence type="ECO:0000313" key="1">
    <source>
        <dbReference type="EMBL" id="RMJ06198.1"/>
    </source>
</evidence>